<proteinExistence type="predicted"/>
<feature type="region of interest" description="Disordered" evidence="1">
    <location>
        <begin position="163"/>
        <end position="190"/>
    </location>
</feature>
<evidence type="ECO:0000256" key="2">
    <source>
        <dbReference type="SAM" id="SignalP"/>
    </source>
</evidence>
<feature type="region of interest" description="Disordered" evidence="1">
    <location>
        <begin position="36"/>
        <end position="84"/>
    </location>
</feature>
<keyword evidence="2" id="KW-0732">Signal</keyword>
<dbReference type="Proteomes" id="UP001311232">
    <property type="component" value="Unassembled WGS sequence"/>
</dbReference>
<feature type="compositionally biased region" description="Polar residues" evidence="1">
    <location>
        <begin position="295"/>
        <end position="307"/>
    </location>
</feature>
<gene>
    <name evidence="3" type="ORF">CRENBAI_011993</name>
</gene>
<name>A0AAV9R4A1_9TELE</name>
<protein>
    <submittedName>
        <fullName evidence="3">Uncharacterized protein</fullName>
    </submittedName>
</protein>
<sequence length="314" mass="33346">MRLLLVFNMMALQVLLGASLFALLFLDVSGVPVKGSVPQHQSSSGTNAGGNVASHRRASAGHTVPVPHSAPAGVFKQDPRPSQTLQSEPVFVGVSVMPEAGHTTSAGSVPVQAAYVGSYIPVPVGYYGAGSYMPGYDAGSQQAGAAQPSLPEAKWTIAPQSFEEASTNTQAQDPGALLPPPGPALQSGETSNVVKEAELGNYQQQTEEFGYPAHHMGPGQGFPLATRSLGVGGLWGYPSLYPLPYPFPYPYPDFDYRLLYGLYPPGTYTTFSREHEKGTDYFQDIHYLKEHGSDAPQTPQHPGSGQQKVFPGTP</sequence>
<comment type="caution">
    <text evidence="3">The sequence shown here is derived from an EMBL/GenBank/DDBJ whole genome shotgun (WGS) entry which is preliminary data.</text>
</comment>
<dbReference type="EMBL" id="JAHHUM010002534">
    <property type="protein sequence ID" value="KAK5603234.1"/>
    <property type="molecule type" value="Genomic_DNA"/>
</dbReference>
<evidence type="ECO:0000313" key="3">
    <source>
        <dbReference type="EMBL" id="KAK5603234.1"/>
    </source>
</evidence>
<keyword evidence="4" id="KW-1185">Reference proteome</keyword>
<feature type="chain" id="PRO_5043564153" evidence="2">
    <location>
        <begin position="31"/>
        <end position="314"/>
    </location>
</feature>
<feature type="signal peptide" evidence="2">
    <location>
        <begin position="1"/>
        <end position="30"/>
    </location>
</feature>
<reference evidence="3 4" key="1">
    <citation type="submission" date="2021-06" db="EMBL/GenBank/DDBJ databases">
        <authorList>
            <person name="Palmer J.M."/>
        </authorList>
    </citation>
    <scope>NUCLEOTIDE SEQUENCE [LARGE SCALE GENOMIC DNA]</scope>
    <source>
        <strain evidence="3 4">MEX-2019</strain>
        <tissue evidence="3">Muscle</tissue>
    </source>
</reference>
<evidence type="ECO:0000313" key="4">
    <source>
        <dbReference type="Proteomes" id="UP001311232"/>
    </source>
</evidence>
<accession>A0AAV9R4A1</accession>
<organism evidence="3 4">
    <name type="scientific">Crenichthys baileyi</name>
    <name type="common">White River springfish</name>
    <dbReference type="NCBI Taxonomy" id="28760"/>
    <lineage>
        <taxon>Eukaryota</taxon>
        <taxon>Metazoa</taxon>
        <taxon>Chordata</taxon>
        <taxon>Craniata</taxon>
        <taxon>Vertebrata</taxon>
        <taxon>Euteleostomi</taxon>
        <taxon>Actinopterygii</taxon>
        <taxon>Neopterygii</taxon>
        <taxon>Teleostei</taxon>
        <taxon>Neoteleostei</taxon>
        <taxon>Acanthomorphata</taxon>
        <taxon>Ovalentaria</taxon>
        <taxon>Atherinomorphae</taxon>
        <taxon>Cyprinodontiformes</taxon>
        <taxon>Goodeidae</taxon>
        <taxon>Crenichthys</taxon>
    </lineage>
</organism>
<evidence type="ECO:0000256" key="1">
    <source>
        <dbReference type="SAM" id="MobiDB-lite"/>
    </source>
</evidence>
<feature type="region of interest" description="Disordered" evidence="1">
    <location>
        <begin position="291"/>
        <end position="314"/>
    </location>
</feature>
<dbReference type="AlphaFoldDB" id="A0AAV9R4A1"/>